<name>A0A2R6RU74_ACTCC</name>
<reference evidence="5" key="2">
    <citation type="journal article" date="2018" name="BMC Genomics">
        <title>A manually annotated Actinidia chinensis var. chinensis (kiwifruit) genome highlights the challenges associated with draft genomes and gene prediction in plants.</title>
        <authorList>
            <person name="Pilkington S.M."/>
            <person name="Crowhurst R."/>
            <person name="Hilario E."/>
            <person name="Nardozza S."/>
            <person name="Fraser L."/>
            <person name="Peng Y."/>
            <person name="Gunaseelan K."/>
            <person name="Simpson R."/>
            <person name="Tahir J."/>
            <person name="Deroles S.C."/>
            <person name="Templeton K."/>
            <person name="Luo Z."/>
            <person name="Davy M."/>
            <person name="Cheng C."/>
            <person name="McNeilage M."/>
            <person name="Scaglione D."/>
            <person name="Liu Y."/>
            <person name="Zhang Q."/>
            <person name="Datson P."/>
            <person name="De Silva N."/>
            <person name="Gardiner S.E."/>
            <person name="Bassett H."/>
            <person name="Chagne D."/>
            <person name="McCallum J."/>
            <person name="Dzierzon H."/>
            <person name="Deng C."/>
            <person name="Wang Y.Y."/>
            <person name="Barron L."/>
            <person name="Manako K."/>
            <person name="Bowen J."/>
            <person name="Foster T.M."/>
            <person name="Erridge Z.A."/>
            <person name="Tiffin H."/>
            <person name="Waite C.N."/>
            <person name="Davies K.M."/>
            <person name="Grierson E.P."/>
            <person name="Laing W.A."/>
            <person name="Kirk R."/>
            <person name="Chen X."/>
            <person name="Wood M."/>
            <person name="Montefiori M."/>
            <person name="Brummell D.A."/>
            <person name="Schwinn K.E."/>
            <person name="Catanach A."/>
            <person name="Fullerton C."/>
            <person name="Li D."/>
            <person name="Meiyalaghan S."/>
            <person name="Nieuwenhuizen N."/>
            <person name="Read N."/>
            <person name="Prakash R."/>
            <person name="Hunter D."/>
            <person name="Zhang H."/>
            <person name="McKenzie M."/>
            <person name="Knabel M."/>
            <person name="Harris A."/>
            <person name="Allan A.C."/>
            <person name="Gleave A."/>
            <person name="Chen A."/>
            <person name="Janssen B.J."/>
            <person name="Plunkett B."/>
            <person name="Ampomah-Dwamena C."/>
            <person name="Voogd C."/>
            <person name="Leif D."/>
            <person name="Lafferty D."/>
            <person name="Souleyre E.J.F."/>
            <person name="Varkonyi-Gasic E."/>
            <person name="Gambi F."/>
            <person name="Hanley J."/>
            <person name="Yao J.L."/>
            <person name="Cheung J."/>
            <person name="David K.M."/>
            <person name="Warren B."/>
            <person name="Marsh K."/>
            <person name="Snowden K.C."/>
            <person name="Lin-Wang K."/>
            <person name="Brian L."/>
            <person name="Martinez-Sanchez M."/>
            <person name="Wang M."/>
            <person name="Ileperuma N."/>
            <person name="Macnee N."/>
            <person name="Campin R."/>
            <person name="McAtee P."/>
            <person name="Drummond R.S.M."/>
            <person name="Espley R.V."/>
            <person name="Ireland H.S."/>
            <person name="Wu R."/>
            <person name="Atkinson R.G."/>
            <person name="Karunairetnam S."/>
            <person name="Bulley S."/>
            <person name="Chunkath S."/>
            <person name="Hanley Z."/>
            <person name="Storey R."/>
            <person name="Thrimawithana A.H."/>
            <person name="Thomson S."/>
            <person name="David C."/>
            <person name="Testolin R."/>
            <person name="Huang H."/>
            <person name="Hellens R.P."/>
            <person name="Schaffer R.J."/>
        </authorList>
    </citation>
    <scope>NUCLEOTIDE SEQUENCE [LARGE SCALE GENOMIC DNA]</scope>
    <source>
        <strain evidence="5">cv. Red5</strain>
    </source>
</reference>
<dbReference type="GO" id="GO:0006139">
    <property type="term" value="P:nucleobase-containing compound metabolic process"/>
    <property type="evidence" value="ECO:0007669"/>
    <property type="project" value="InterPro"/>
</dbReference>
<dbReference type="GO" id="GO:0003676">
    <property type="term" value="F:nucleic acid binding"/>
    <property type="evidence" value="ECO:0007669"/>
    <property type="project" value="InterPro"/>
</dbReference>
<dbReference type="GO" id="GO:0005737">
    <property type="term" value="C:cytoplasm"/>
    <property type="evidence" value="ECO:0007669"/>
    <property type="project" value="TreeGrafter"/>
</dbReference>
<dbReference type="GO" id="GO:0008408">
    <property type="term" value="F:3'-5' exonuclease activity"/>
    <property type="evidence" value="ECO:0007669"/>
    <property type="project" value="InterPro"/>
</dbReference>
<dbReference type="FunFam" id="3.30.420.10:FF:000054">
    <property type="entry name" value="Werner Syndrome-like exonuclease"/>
    <property type="match status" value="1"/>
</dbReference>
<dbReference type="EMBL" id="NKQK01000003">
    <property type="protein sequence ID" value="PSS33560.1"/>
    <property type="molecule type" value="Genomic_DNA"/>
</dbReference>
<protein>
    <submittedName>
        <fullName evidence="4">Werner Syndrome-like</fullName>
    </submittedName>
</protein>
<dbReference type="SUPFAM" id="SSF53098">
    <property type="entry name" value="Ribonuclease H-like"/>
    <property type="match status" value="1"/>
</dbReference>
<dbReference type="PANTHER" id="PTHR13620">
    <property type="entry name" value="3-5 EXONUCLEASE"/>
    <property type="match status" value="1"/>
</dbReference>
<dbReference type="InterPro" id="IPR012337">
    <property type="entry name" value="RNaseH-like_sf"/>
</dbReference>
<organism evidence="4 5">
    <name type="scientific">Actinidia chinensis var. chinensis</name>
    <name type="common">Chinese soft-hair kiwi</name>
    <dbReference type="NCBI Taxonomy" id="1590841"/>
    <lineage>
        <taxon>Eukaryota</taxon>
        <taxon>Viridiplantae</taxon>
        <taxon>Streptophyta</taxon>
        <taxon>Embryophyta</taxon>
        <taxon>Tracheophyta</taxon>
        <taxon>Spermatophyta</taxon>
        <taxon>Magnoliopsida</taxon>
        <taxon>eudicotyledons</taxon>
        <taxon>Gunneridae</taxon>
        <taxon>Pentapetalae</taxon>
        <taxon>asterids</taxon>
        <taxon>Ericales</taxon>
        <taxon>Actinidiaceae</taxon>
        <taxon>Actinidia</taxon>
    </lineage>
</organism>
<dbReference type="CDD" id="cd06141">
    <property type="entry name" value="WRN_exo"/>
    <property type="match status" value="1"/>
</dbReference>
<gene>
    <name evidence="4" type="ORF">CEY00_Acc03961</name>
</gene>
<dbReference type="Gramene" id="PSS33560">
    <property type="protein sequence ID" value="PSS33560"/>
    <property type="gene ID" value="CEY00_Acc03961"/>
</dbReference>
<feature type="domain" description="3'-5' exonuclease" evidence="3">
    <location>
        <begin position="35"/>
        <end position="211"/>
    </location>
</feature>
<evidence type="ECO:0000313" key="5">
    <source>
        <dbReference type="Proteomes" id="UP000241394"/>
    </source>
</evidence>
<dbReference type="STRING" id="1590841.A0A2R6RU74"/>
<dbReference type="InterPro" id="IPR051132">
    <property type="entry name" value="3-5_Exonuclease_domain"/>
</dbReference>
<dbReference type="GO" id="GO:0005634">
    <property type="term" value="C:nucleus"/>
    <property type="evidence" value="ECO:0007669"/>
    <property type="project" value="TreeGrafter"/>
</dbReference>
<dbReference type="Proteomes" id="UP000241394">
    <property type="component" value="Chromosome LG3"/>
</dbReference>
<dbReference type="OMA" id="MSRWDAY"/>
<dbReference type="InterPro" id="IPR002562">
    <property type="entry name" value="3'-5'_exonuclease_dom"/>
</dbReference>
<sequence length="211" mass="23996">MSLSIEDYELPYDTHNLYDVNFFSDKIHTLVTHTPSYVDGWISEIEAIHRRRLRSLIVGLDIEWRPNNRYHDNPVATLQLCVGRRCLIFQLIYAPFIPQSLAQFLANPLYTFVGVGVDSDVEKLTDDYGISVATTVDLRSLAAAEYGVRELRNAGLKDLAMQVLGKEVVKPRWITMSRWDNEYLSASQVQYACVDAFLSFEIGRCLNAAGQ</sequence>
<dbReference type="InParanoid" id="A0A2R6RU74"/>
<comment type="caution">
    <text evidence="4">The sequence shown here is derived from an EMBL/GenBank/DDBJ whole genome shotgun (WGS) entry which is preliminary data.</text>
</comment>
<reference evidence="4 5" key="1">
    <citation type="submission" date="2017-07" db="EMBL/GenBank/DDBJ databases">
        <title>An improved, manually edited Actinidia chinensis var. chinensis (kiwifruit) genome highlights the challenges associated with draft genomes and gene prediction in plants.</title>
        <authorList>
            <person name="Pilkington S."/>
            <person name="Crowhurst R."/>
            <person name="Hilario E."/>
            <person name="Nardozza S."/>
            <person name="Fraser L."/>
            <person name="Peng Y."/>
            <person name="Gunaseelan K."/>
            <person name="Simpson R."/>
            <person name="Tahir J."/>
            <person name="Deroles S."/>
            <person name="Templeton K."/>
            <person name="Luo Z."/>
            <person name="Davy M."/>
            <person name="Cheng C."/>
            <person name="Mcneilage M."/>
            <person name="Scaglione D."/>
            <person name="Liu Y."/>
            <person name="Zhang Q."/>
            <person name="Datson P."/>
            <person name="De Silva N."/>
            <person name="Gardiner S."/>
            <person name="Bassett H."/>
            <person name="Chagne D."/>
            <person name="Mccallum J."/>
            <person name="Dzierzon H."/>
            <person name="Deng C."/>
            <person name="Wang Y.-Y."/>
            <person name="Barron N."/>
            <person name="Manako K."/>
            <person name="Bowen J."/>
            <person name="Foster T."/>
            <person name="Erridge Z."/>
            <person name="Tiffin H."/>
            <person name="Waite C."/>
            <person name="Davies K."/>
            <person name="Grierson E."/>
            <person name="Laing W."/>
            <person name="Kirk R."/>
            <person name="Chen X."/>
            <person name="Wood M."/>
            <person name="Montefiori M."/>
            <person name="Brummell D."/>
            <person name="Schwinn K."/>
            <person name="Catanach A."/>
            <person name="Fullerton C."/>
            <person name="Li D."/>
            <person name="Meiyalaghan S."/>
            <person name="Nieuwenhuizen N."/>
            <person name="Read N."/>
            <person name="Prakash R."/>
            <person name="Hunter D."/>
            <person name="Zhang H."/>
            <person name="Mckenzie M."/>
            <person name="Knabel M."/>
            <person name="Harris A."/>
            <person name="Allan A."/>
            <person name="Chen A."/>
            <person name="Janssen B."/>
            <person name="Plunkett B."/>
            <person name="Dwamena C."/>
            <person name="Voogd C."/>
            <person name="Leif D."/>
            <person name="Lafferty D."/>
            <person name="Souleyre E."/>
            <person name="Varkonyi-Gasic E."/>
            <person name="Gambi F."/>
            <person name="Hanley J."/>
            <person name="Yao J.-L."/>
            <person name="Cheung J."/>
            <person name="David K."/>
            <person name="Warren B."/>
            <person name="Marsh K."/>
            <person name="Snowden K."/>
            <person name="Lin-Wang K."/>
            <person name="Brian L."/>
            <person name="Martinez-Sanchez M."/>
            <person name="Wang M."/>
            <person name="Ileperuma N."/>
            <person name="Macnee N."/>
            <person name="Campin R."/>
            <person name="Mcatee P."/>
            <person name="Drummond R."/>
            <person name="Espley R."/>
            <person name="Ireland H."/>
            <person name="Wu R."/>
            <person name="Atkinson R."/>
            <person name="Karunairetnam S."/>
            <person name="Bulley S."/>
            <person name="Chunkath S."/>
            <person name="Hanley Z."/>
            <person name="Storey R."/>
            <person name="Thrimawithana A."/>
            <person name="Thomson S."/>
            <person name="David C."/>
            <person name="Testolin R."/>
        </authorList>
    </citation>
    <scope>NUCLEOTIDE SEQUENCE [LARGE SCALE GENOMIC DNA]</scope>
    <source>
        <strain evidence="5">cv. Red5</strain>
        <tissue evidence="4">Young leaf</tissue>
    </source>
</reference>
<dbReference type="OrthoDB" id="1920326at2759"/>
<keyword evidence="5" id="KW-1185">Reference proteome</keyword>
<keyword evidence="1" id="KW-0540">Nuclease</keyword>
<dbReference type="SMART" id="SM00474">
    <property type="entry name" value="35EXOc"/>
    <property type="match status" value="1"/>
</dbReference>
<keyword evidence="2" id="KW-0378">Hydrolase</keyword>
<dbReference type="InterPro" id="IPR036397">
    <property type="entry name" value="RNaseH_sf"/>
</dbReference>
<evidence type="ECO:0000256" key="1">
    <source>
        <dbReference type="ARBA" id="ARBA00022722"/>
    </source>
</evidence>
<dbReference type="PANTHER" id="PTHR13620:SF105">
    <property type="entry name" value="OS01G0737700 PROTEIN"/>
    <property type="match status" value="1"/>
</dbReference>
<dbReference type="AlphaFoldDB" id="A0A2R6RU74"/>
<evidence type="ECO:0000259" key="3">
    <source>
        <dbReference type="SMART" id="SM00474"/>
    </source>
</evidence>
<dbReference type="Gene3D" id="3.30.420.10">
    <property type="entry name" value="Ribonuclease H-like superfamily/Ribonuclease H"/>
    <property type="match status" value="1"/>
</dbReference>
<proteinExistence type="predicted"/>
<dbReference type="Pfam" id="PF01612">
    <property type="entry name" value="DNA_pol_A_exo1"/>
    <property type="match status" value="1"/>
</dbReference>
<evidence type="ECO:0000256" key="2">
    <source>
        <dbReference type="ARBA" id="ARBA00022801"/>
    </source>
</evidence>
<accession>A0A2R6RU74</accession>
<evidence type="ECO:0000313" key="4">
    <source>
        <dbReference type="EMBL" id="PSS33560.1"/>
    </source>
</evidence>